<protein>
    <submittedName>
        <fullName evidence="11">Sodium:proton antiporter</fullName>
    </submittedName>
</protein>
<evidence type="ECO:0000256" key="2">
    <source>
        <dbReference type="ARBA" id="ARBA00022448"/>
    </source>
</evidence>
<evidence type="ECO:0000313" key="11">
    <source>
        <dbReference type="EMBL" id="NML24137.1"/>
    </source>
</evidence>
<keyword evidence="7" id="KW-0406">Ion transport</keyword>
<feature type="transmembrane region" description="Helical" evidence="9">
    <location>
        <begin position="232"/>
        <end position="263"/>
    </location>
</feature>
<feature type="transmembrane region" description="Helical" evidence="9">
    <location>
        <begin position="94"/>
        <end position="115"/>
    </location>
</feature>
<evidence type="ECO:0000256" key="3">
    <source>
        <dbReference type="ARBA" id="ARBA00022449"/>
    </source>
</evidence>
<keyword evidence="4" id="KW-1003">Cell membrane</keyword>
<dbReference type="GO" id="GO:0005886">
    <property type="term" value="C:plasma membrane"/>
    <property type="evidence" value="ECO:0007669"/>
    <property type="project" value="UniProtKB-SubCell"/>
</dbReference>
<sequence length="430" mass="45342">MSAAHWSLLLGILLISMVLAGTLLARIPLSSAMIYMCLGYLLGPGWLGLIAPDPSRDAASLELMAEVALLISLFTVGLKLGVPMRDRRWQLPLRLAFPSMFITVALIALIGIFGLGLSPGAAILLGGILAPTDPVLASGVQMEVGKRPDPVRFSLAGEGALNDGSAFPFVLLGLGLLGLHDLGSSGWHWWLVDLMWSTLGGLLIGALMGALIGQLVVYLRTRHHSAVGLDEFLSLGLIAISYGVAQLCLASGFLAVAAAGLALSRVSEHPLAGSVSLDGHPGDEPRATHSHHASAAMTRAVEEFNEQLERLAELAMVLIIGAMLPHAVPEAMAWWFLPVLFIGVRPLAVLAGTLGRPLPGLQRAMISWFGIRGIGSVFYLMFALHHGVDGALASHLTTLTLLTVAASILVHGITVQPVMAWYARHKSGGP</sequence>
<feature type="transmembrane region" description="Helical" evidence="9">
    <location>
        <begin position="6"/>
        <end position="25"/>
    </location>
</feature>
<dbReference type="PANTHER" id="PTHR32507">
    <property type="entry name" value="NA(+)/H(+) ANTIPORTER 1"/>
    <property type="match status" value="1"/>
</dbReference>
<feature type="transmembrane region" description="Helical" evidence="9">
    <location>
        <begin position="366"/>
        <end position="387"/>
    </location>
</feature>
<keyword evidence="6 9" id="KW-1133">Transmembrane helix</keyword>
<evidence type="ECO:0000313" key="12">
    <source>
        <dbReference type="Proteomes" id="UP000580043"/>
    </source>
</evidence>
<dbReference type="AlphaFoldDB" id="A0A848FW17"/>
<keyword evidence="12" id="KW-1185">Reference proteome</keyword>
<keyword evidence="5 9" id="KW-0812">Transmembrane</keyword>
<evidence type="ECO:0000256" key="6">
    <source>
        <dbReference type="ARBA" id="ARBA00022989"/>
    </source>
</evidence>
<organism evidence="11 12">
    <name type="scientific">Zoogloea dura</name>
    <dbReference type="NCBI Taxonomy" id="2728840"/>
    <lineage>
        <taxon>Bacteria</taxon>
        <taxon>Pseudomonadati</taxon>
        <taxon>Pseudomonadota</taxon>
        <taxon>Betaproteobacteria</taxon>
        <taxon>Rhodocyclales</taxon>
        <taxon>Zoogloeaceae</taxon>
        <taxon>Zoogloea</taxon>
    </lineage>
</organism>
<dbReference type="Proteomes" id="UP000580043">
    <property type="component" value="Unassembled WGS sequence"/>
</dbReference>
<gene>
    <name evidence="11" type="ORF">HHL15_00110</name>
</gene>
<evidence type="ECO:0000256" key="8">
    <source>
        <dbReference type="ARBA" id="ARBA00023136"/>
    </source>
</evidence>
<evidence type="ECO:0000256" key="9">
    <source>
        <dbReference type="SAM" id="Phobius"/>
    </source>
</evidence>
<keyword evidence="3" id="KW-0050">Antiport</keyword>
<feature type="transmembrane region" description="Helical" evidence="9">
    <location>
        <begin position="399"/>
        <end position="423"/>
    </location>
</feature>
<feature type="transmembrane region" description="Helical" evidence="9">
    <location>
        <begin position="199"/>
        <end position="220"/>
    </location>
</feature>
<feature type="transmembrane region" description="Helical" evidence="9">
    <location>
        <begin position="333"/>
        <end position="354"/>
    </location>
</feature>
<feature type="transmembrane region" description="Helical" evidence="9">
    <location>
        <begin position="63"/>
        <end position="82"/>
    </location>
</feature>
<dbReference type="PANTHER" id="PTHR32507:SF8">
    <property type="entry name" value="CNH1P"/>
    <property type="match status" value="1"/>
</dbReference>
<dbReference type="InterPro" id="IPR038770">
    <property type="entry name" value="Na+/solute_symporter_sf"/>
</dbReference>
<evidence type="ECO:0000256" key="7">
    <source>
        <dbReference type="ARBA" id="ARBA00023065"/>
    </source>
</evidence>
<evidence type="ECO:0000256" key="5">
    <source>
        <dbReference type="ARBA" id="ARBA00022692"/>
    </source>
</evidence>
<evidence type="ECO:0000256" key="4">
    <source>
        <dbReference type="ARBA" id="ARBA00022475"/>
    </source>
</evidence>
<keyword evidence="2" id="KW-0813">Transport</keyword>
<dbReference type="GO" id="GO:1902600">
    <property type="term" value="P:proton transmembrane transport"/>
    <property type="evidence" value="ECO:0007669"/>
    <property type="project" value="InterPro"/>
</dbReference>
<dbReference type="Gene3D" id="1.20.1530.20">
    <property type="match status" value="1"/>
</dbReference>
<evidence type="ECO:0000259" key="10">
    <source>
        <dbReference type="Pfam" id="PF00999"/>
    </source>
</evidence>
<evidence type="ECO:0000256" key="1">
    <source>
        <dbReference type="ARBA" id="ARBA00004651"/>
    </source>
</evidence>
<comment type="subcellular location">
    <subcellularLocation>
        <location evidence="1">Cell membrane</location>
        <topology evidence="1">Multi-pass membrane protein</topology>
    </subcellularLocation>
</comment>
<feature type="domain" description="Cation/H+ exchanger transmembrane" evidence="10">
    <location>
        <begin position="15"/>
        <end position="421"/>
    </location>
</feature>
<dbReference type="Pfam" id="PF00999">
    <property type="entry name" value="Na_H_Exchanger"/>
    <property type="match status" value="1"/>
</dbReference>
<keyword evidence="8 9" id="KW-0472">Membrane</keyword>
<feature type="transmembrane region" description="Helical" evidence="9">
    <location>
        <begin position="32"/>
        <end position="51"/>
    </location>
</feature>
<accession>A0A848FW17</accession>
<proteinExistence type="predicted"/>
<name>A0A848FW17_9RHOO</name>
<dbReference type="RefSeq" id="WP_169143795.1">
    <property type="nucleotide sequence ID" value="NZ_JABBGA010000001.1"/>
</dbReference>
<reference evidence="11 12" key="1">
    <citation type="submission" date="2020-04" db="EMBL/GenBank/DDBJ databases">
        <title>Zoogloea sp. G-4-1-14 isolated from soil.</title>
        <authorList>
            <person name="Dahal R.H."/>
        </authorList>
    </citation>
    <scope>NUCLEOTIDE SEQUENCE [LARGE SCALE GENOMIC DNA]</scope>
    <source>
        <strain evidence="11 12">G-4-1-14</strain>
    </source>
</reference>
<comment type="caution">
    <text evidence="11">The sequence shown here is derived from an EMBL/GenBank/DDBJ whole genome shotgun (WGS) entry which is preliminary data.</text>
</comment>
<dbReference type="EMBL" id="JABBGA010000001">
    <property type="protein sequence ID" value="NML24137.1"/>
    <property type="molecule type" value="Genomic_DNA"/>
</dbReference>
<dbReference type="InterPro" id="IPR006153">
    <property type="entry name" value="Cation/H_exchanger_TM"/>
</dbReference>
<dbReference type="GO" id="GO:0015297">
    <property type="term" value="F:antiporter activity"/>
    <property type="evidence" value="ECO:0007669"/>
    <property type="project" value="UniProtKB-KW"/>
</dbReference>